<evidence type="ECO:0000256" key="10">
    <source>
        <dbReference type="ARBA" id="ARBA00029500"/>
    </source>
</evidence>
<dbReference type="EMBL" id="FOHV01000015">
    <property type="protein sequence ID" value="SET30788.1"/>
    <property type="molecule type" value="Genomic_DNA"/>
</dbReference>
<dbReference type="GO" id="GO:0003677">
    <property type="term" value="F:DNA binding"/>
    <property type="evidence" value="ECO:0007669"/>
    <property type="project" value="UniProtKB-KW"/>
</dbReference>
<dbReference type="PROSITE" id="PS50045">
    <property type="entry name" value="SIGMA54_INTERACT_4"/>
    <property type="match status" value="1"/>
</dbReference>
<keyword evidence="5" id="KW-0058">Aromatic hydrocarbons catabolism</keyword>
<dbReference type="RefSeq" id="WP_093320376.1">
    <property type="nucleotide sequence ID" value="NZ_FOHV01000015.1"/>
</dbReference>
<dbReference type="AlphaFoldDB" id="A0A1I0DF53"/>
<dbReference type="Gene3D" id="1.10.10.60">
    <property type="entry name" value="Homeodomain-like"/>
    <property type="match status" value="1"/>
</dbReference>
<dbReference type="Pfam" id="PF00158">
    <property type="entry name" value="Sigma54_activat"/>
    <property type="match status" value="1"/>
</dbReference>
<dbReference type="OrthoDB" id="9804019at2"/>
<dbReference type="InterPro" id="IPR025944">
    <property type="entry name" value="Sigma_54_int_dom_CS"/>
</dbReference>
<evidence type="ECO:0000256" key="9">
    <source>
        <dbReference type="ARBA" id="ARBA00023163"/>
    </source>
</evidence>
<gene>
    <name evidence="12" type="ORF">SAMN02583745_01966</name>
</gene>
<dbReference type="Pfam" id="PF18024">
    <property type="entry name" value="HTH_50"/>
    <property type="match status" value="1"/>
</dbReference>
<dbReference type="STRING" id="1123402.SAMN02583745_01966"/>
<dbReference type="CDD" id="cd00009">
    <property type="entry name" value="AAA"/>
    <property type="match status" value="1"/>
</dbReference>
<keyword evidence="6" id="KW-0067">ATP-binding</keyword>
<organism evidence="12 13">
    <name type="scientific">Thorsellia anophelis DSM 18579</name>
    <dbReference type="NCBI Taxonomy" id="1123402"/>
    <lineage>
        <taxon>Bacteria</taxon>
        <taxon>Pseudomonadati</taxon>
        <taxon>Pseudomonadota</taxon>
        <taxon>Gammaproteobacteria</taxon>
        <taxon>Enterobacterales</taxon>
        <taxon>Thorselliaceae</taxon>
        <taxon>Thorsellia</taxon>
    </lineage>
</organism>
<evidence type="ECO:0000313" key="12">
    <source>
        <dbReference type="EMBL" id="SET30788.1"/>
    </source>
</evidence>
<keyword evidence="8" id="KW-0238">DNA-binding</keyword>
<keyword evidence="3" id="KW-0678">Repressor</keyword>
<dbReference type="PROSITE" id="PS00688">
    <property type="entry name" value="SIGMA54_INTERACT_3"/>
    <property type="match status" value="1"/>
</dbReference>
<evidence type="ECO:0000256" key="1">
    <source>
        <dbReference type="ARBA" id="ARBA00004496"/>
    </source>
</evidence>
<dbReference type="InterPro" id="IPR027417">
    <property type="entry name" value="P-loop_NTPase"/>
</dbReference>
<dbReference type="SUPFAM" id="SSF46689">
    <property type="entry name" value="Homeodomain-like"/>
    <property type="match status" value="1"/>
</dbReference>
<keyword evidence="9" id="KW-0804">Transcription</keyword>
<dbReference type="GO" id="GO:0005737">
    <property type="term" value="C:cytoplasm"/>
    <property type="evidence" value="ECO:0007669"/>
    <property type="project" value="UniProtKB-SubCell"/>
</dbReference>
<dbReference type="PANTHER" id="PTHR32071:SF3">
    <property type="entry name" value="HTH-TYPE TRANSCRIPTIONAL REGULATORY PROTEIN TYRR"/>
    <property type="match status" value="1"/>
</dbReference>
<evidence type="ECO:0000256" key="7">
    <source>
        <dbReference type="ARBA" id="ARBA00023015"/>
    </source>
</evidence>
<evidence type="ECO:0000256" key="3">
    <source>
        <dbReference type="ARBA" id="ARBA00022491"/>
    </source>
</evidence>
<protein>
    <recommendedName>
        <fullName evidence="10">HTH-type transcriptional regulatory protein TyrR</fullName>
    </recommendedName>
</protein>
<dbReference type="Pfam" id="PF25601">
    <property type="entry name" value="AAA_lid_14"/>
    <property type="match status" value="1"/>
</dbReference>
<keyword evidence="4" id="KW-0547">Nucleotide-binding</keyword>
<dbReference type="PANTHER" id="PTHR32071">
    <property type="entry name" value="TRANSCRIPTIONAL REGULATORY PROTEIN"/>
    <property type="match status" value="1"/>
</dbReference>
<dbReference type="InterPro" id="IPR009057">
    <property type="entry name" value="Homeodomain-like_sf"/>
</dbReference>
<dbReference type="InterPro" id="IPR003593">
    <property type="entry name" value="AAA+_ATPase"/>
</dbReference>
<name>A0A1I0DF53_9GAMM</name>
<keyword evidence="7" id="KW-0805">Transcription regulation</keyword>
<keyword evidence="2" id="KW-0963">Cytoplasm</keyword>
<comment type="subcellular location">
    <subcellularLocation>
        <location evidence="1">Cytoplasm</location>
    </subcellularLocation>
</comment>
<dbReference type="SMART" id="SM00382">
    <property type="entry name" value="AAA"/>
    <property type="match status" value="1"/>
</dbReference>
<dbReference type="Gene3D" id="3.40.50.300">
    <property type="entry name" value="P-loop containing nucleotide triphosphate hydrolases"/>
    <property type="match status" value="1"/>
</dbReference>
<accession>A0A1I0DF53</accession>
<evidence type="ECO:0000256" key="2">
    <source>
        <dbReference type="ARBA" id="ARBA00022490"/>
    </source>
</evidence>
<dbReference type="InterPro" id="IPR030828">
    <property type="entry name" value="HTH_TyrR"/>
</dbReference>
<dbReference type="InterPro" id="IPR002078">
    <property type="entry name" value="Sigma_54_int"/>
</dbReference>
<evidence type="ECO:0000259" key="11">
    <source>
        <dbReference type="PROSITE" id="PS50045"/>
    </source>
</evidence>
<evidence type="ECO:0000256" key="5">
    <source>
        <dbReference type="ARBA" id="ARBA00022797"/>
    </source>
</evidence>
<dbReference type="InterPro" id="IPR058031">
    <property type="entry name" value="AAA_lid_NorR"/>
</dbReference>
<evidence type="ECO:0000256" key="6">
    <source>
        <dbReference type="ARBA" id="ARBA00022840"/>
    </source>
</evidence>
<dbReference type="FunFam" id="3.40.50.300:FF:000006">
    <property type="entry name" value="DNA-binding transcriptional regulator NtrC"/>
    <property type="match status" value="1"/>
</dbReference>
<keyword evidence="13" id="KW-1185">Reference proteome</keyword>
<dbReference type="GO" id="GO:0005524">
    <property type="term" value="F:ATP binding"/>
    <property type="evidence" value="ECO:0007669"/>
    <property type="project" value="UniProtKB-KW"/>
</dbReference>
<dbReference type="Proteomes" id="UP000242642">
    <property type="component" value="Unassembled WGS sequence"/>
</dbReference>
<dbReference type="NCBIfam" id="TIGR04381">
    <property type="entry name" value="HTH_TypR"/>
    <property type="match status" value="1"/>
</dbReference>
<dbReference type="SUPFAM" id="SSF52540">
    <property type="entry name" value="P-loop containing nucleoside triphosphate hydrolases"/>
    <property type="match status" value="1"/>
</dbReference>
<reference evidence="13" key="1">
    <citation type="submission" date="2016-10" db="EMBL/GenBank/DDBJ databases">
        <authorList>
            <person name="Varghese N."/>
            <person name="Submissions S."/>
        </authorList>
    </citation>
    <scope>NUCLEOTIDE SEQUENCE [LARGE SCALE GENOMIC DNA]</scope>
    <source>
        <strain evidence="13">DSM 18579</strain>
    </source>
</reference>
<proteinExistence type="predicted"/>
<sequence length="329" mass="37378">MRSELIPLSEWIANSHSMKQLIKHARRAAKLDVPLLIEGETGTGKEMLAKACHQESSRVMYPFLALNCAGIPDESVESELFGFLVGNGQSPSTEKKGFFEQANHGTVLLDQIEEMSSQMQSKLLRFINDGTFRRVGEDKEVFVDVRIICATQKNLFSLVKQGKFREDLYYRLNVITLSIPPLRERRLDIMPLAHFLLSDLSAQLNITSPRCTADVAQLLMSLDWPGNIRQLKNTLYQSLVQLDSEHLSADDLVFDTFRTHDIELSNSYFEESDLSEEQLSGTLDDIMGKFEKQVLQQLYIKHPSSRKLGSRLGISHTAIANKLKQYNIR</sequence>
<dbReference type="GO" id="GO:0006355">
    <property type="term" value="P:regulation of DNA-templated transcription"/>
    <property type="evidence" value="ECO:0007669"/>
    <property type="project" value="InterPro"/>
</dbReference>
<evidence type="ECO:0000256" key="8">
    <source>
        <dbReference type="ARBA" id="ARBA00023125"/>
    </source>
</evidence>
<dbReference type="Gene3D" id="1.10.8.60">
    <property type="match status" value="1"/>
</dbReference>
<feature type="domain" description="Sigma-54 factor interaction" evidence="11">
    <location>
        <begin position="11"/>
        <end position="240"/>
    </location>
</feature>
<evidence type="ECO:0000256" key="4">
    <source>
        <dbReference type="ARBA" id="ARBA00022741"/>
    </source>
</evidence>
<evidence type="ECO:0000313" key="13">
    <source>
        <dbReference type="Proteomes" id="UP000242642"/>
    </source>
</evidence>
<dbReference type="PROSITE" id="PS00675">
    <property type="entry name" value="SIGMA54_INTERACT_1"/>
    <property type="match status" value="1"/>
</dbReference>
<dbReference type="InterPro" id="IPR025662">
    <property type="entry name" value="Sigma_54_int_dom_ATP-bd_1"/>
</dbReference>